<organism evidence="1 2">
    <name type="scientific">Klebsiella phage vB_Kpl_K59PH2</name>
    <dbReference type="NCBI Taxonomy" id="3071671"/>
    <lineage>
        <taxon>Viruses</taxon>
        <taxon>Duplodnaviria</taxon>
        <taxon>Heunggongvirae</taxon>
        <taxon>Uroviricota</taxon>
        <taxon>Caudoviricetes</taxon>
        <taxon>Autographivirales</taxon>
        <taxon>Autonotataviridae</taxon>
        <taxon>Melnykvirinae</taxon>
        <taxon>Cullenvirus</taxon>
        <taxon>Cullenvirus K59PH2</taxon>
    </lineage>
</organism>
<protein>
    <submittedName>
        <fullName evidence="1">Uncharacterized protein</fullName>
    </submittedName>
</protein>
<evidence type="ECO:0000313" key="2">
    <source>
        <dbReference type="Proteomes" id="UP001295833"/>
    </source>
</evidence>
<keyword evidence="2" id="KW-1185">Reference proteome</keyword>
<accession>A0AAD2GNP1</accession>
<gene>
    <name evidence="1" type="ORF">K59PH2_LOCUS31</name>
</gene>
<name>A0AAD2GNP1_9CAUD</name>
<dbReference type="EMBL" id="OY757063">
    <property type="protein sequence ID" value="CAK1256764.1"/>
    <property type="molecule type" value="Genomic_DNA"/>
</dbReference>
<dbReference type="Proteomes" id="UP001295833">
    <property type="component" value="Chromosome"/>
</dbReference>
<proteinExistence type="predicted"/>
<sequence length="75" mass="8099">MADKETGGAVVPRAGQRVRIIRHEPEMLNYSSLAAWGPEFAVGTEHVVESVHGIDVNVVGHDVPCLLLSEIEVLP</sequence>
<reference evidence="1 2" key="1">
    <citation type="submission" date="2023-10" db="EMBL/GenBank/DDBJ databases">
        <authorList>
            <person name="Robby Concha-Eloko"/>
            <person name="Pilar Barberan- Martinez"/>
            <person name="Rafael Sanjuan"/>
            <person name="Pilar Domingo-Calap"/>
        </authorList>
    </citation>
    <scope>NUCLEOTIDE SEQUENCE [LARGE SCALE GENOMIC DNA]</scope>
</reference>
<evidence type="ECO:0000313" key="1">
    <source>
        <dbReference type="EMBL" id="CAK1256764.1"/>
    </source>
</evidence>